<evidence type="ECO:0000256" key="5">
    <source>
        <dbReference type="ARBA" id="ARBA00032976"/>
    </source>
</evidence>
<dbReference type="GO" id="GO:0005975">
    <property type="term" value="P:carbohydrate metabolic process"/>
    <property type="evidence" value="ECO:0007669"/>
    <property type="project" value="InterPro"/>
</dbReference>
<comment type="caution">
    <text evidence="7">The sequence shown here is derived from an EMBL/GenBank/DDBJ whole genome shotgun (WGS) entry which is preliminary data.</text>
</comment>
<evidence type="ECO:0000313" key="8">
    <source>
        <dbReference type="Proteomes" id="UP000435138"/>
    </source>
</evidence>
<dbReference type="PROSITE" id="PS51677">
    <property type="entry name" value="NODB"/>
    <property type="match status" value="1"/>
</dbReference>
<sequence>MTGRFDAVWRRSVKRALILGGLEAAAIAARAKIMPSARGCGAIFTLHHVRPPEGHPAEPNAHLDVTPEFLDGAIRRLKADGYEFLSLCDVAARMKLPGSASTKPFAAFTLDDGYRDNVEYALPVFERHGVPFTVFVAKGFATRTHGMWWETLAALLNVMAEIRFDFGAGEITLPLETGTDKLDAFDHFSRFIASGPETEQVAAIDALAARYGIDALAMTAQLTMDVEELRALSQHPLASLGAHTVSHRSIAQLDGQEARQEMLACRDWMEATFGTRPKTFAYPYGTANAVSERDKDLARELGFDLAVTTRPGTIGEALRDRMTALPRISLNGYYQVPRYVSALASGLPFALSAKPRIAGDGKLSPAGEVVG</sequence>
<proteinExistence type="inferred from homology"/>
<evidence type="ECO:0000259" key="6">
    <source>
        <dbReference type="PROSITE" id="PS51677"/>
    </source>
</evidence>
<reference evidence="7 8" key="1">
    <citation type="submission" date="2019-11" db="EMBL/GenBank/DDBJ databases">
        <title>Genome analysis of Rhizobacterium cereale a novel genus and species isolated from maize roots in North Spain.</title>
        <authorList>
            <person name="Menendez E."/>
            <person name="Flores-Felix J.D."/>
            <person name="Ramirez-Bahena M.-H."/>
            <person name="Igual J.M."/>
            <person name="Garcia-Fraile P."/>
            <person name="Peix A."/>
            <person name="Velazquez E."/>
        </authorList>
    </citation>
    <scope>NUCLEOTIDE SEQUENCE [LARGE SCALE GENOMIC DNA]</scope>
    <source>
        <strain evidence="7 8">RZME27</strain>
    </source>
</reference>
<feature type="domain" description="NodB homology" evidence="6">
    <location>
        <begin position="104"/>
        <end position="371"/>
    </location>
</feature>
<dbReference type="InterPro" id="IPR011330">
    <property type="entry name" value="Glyco_hydro/deAcase_b/a-brl"/>
</dbReference>
<gene>
    <name evidence="7" type="ORF">GAO09_16110</name>
</gene>
<evidence type="ECO:0000256" key="1">
    <source>
        <dbReference type="ARBA" id="ARBA00003236"/>
    </source>
</evidence>
<comment type="function">
    <text evidence="1">Is involved in generating a small heat-stable compound (Nod), an acylated oligomer of N-acetylglucosamine, that stimulates mitosis in various plant protoplasts.</text>
</comment>
<evidence type="ECO:0000256" key="2">
    <source>
        <dbReference type="ARBA" id="ARBA00010973"/>
    </source>
</evidence>
<keyword evidence="4" id="KW-0732">Signal</keyword>
<dbReference type="InterPro" id="IPR051398">
    <property type="entry name" value="Polysacch_Deacetylase"/>
</dbReference>
<dbReference type="AlphaFoldDB" id="A0A6A8AA22"/>
<protein>
    <recommendedName>
        <fullName evidence="3">Chitooligosaccharide deacetylase</fullName>
    </recommendedName>
    <alternativeName>
        <fullName evidence="5">Nodulation protein B</fullName>
    </alternativeName>
</protein>
<evidence type="ECO:0000313" key="7">
    <source>
        <dbReference type="EMBL" id="MQY47559.1"/>
    </source>
</evidence>
<dbReference type="Proteomes" id="UP000435138">
    <property type="component" value="Unassembled WGS sequence"/>
</dbReference>
<dbReference type="InterPro" id="IPR002509">
    <property type="entry name" value="NODB_dom"/>
</dbReference>
<dbReference type="RefSeq" id="WP_153355035.1">
    <property type="nucleotide sequence ID" value="NZ_JAYKOO010000007.1"/>
</dbReference>
<comment type="similarity">
    <text evidence="2">Belongs to the polysaccharide deacetylase family.</text>
</comment>
<dbReference type="CDD" id="cd10968">
    <property type="entry name" value="CE4_Mlr8448_like_5s"/>
    <property type="match status" value="1"/>
</dbReference>
<accession>A0A6A8AA22</accession>
<keyword evidence="8" id="KW-1185">Reference proteome</keyword>
<dbReference type="SUPFAM" id="SSF88713">
    <property type="entry name" value="Glycoside hydrolase/deacetylase"/>
    <property type="match status" value="1"/>
</dbReference>
<dbReference type="PANTHER" id="PTHR34216">
    <property type="match status" value="1"/>
</dbReference>
<dbReference type="Pfam" id="PF01522">
    <property type="entry name" value="Polysacc_deac_1"/>
    <property type="match status" value="2"/>
</dbReference>
<organism evidence="7 8">
    <name type="scientific">Endobacterium cereale</name>
    <dbReference type="NCBI Taxonomy" id="2663029"/>
    <lineage>
        <taxon>Bacteria</taxon>
        <taxon>Pseudomonadati</taxon>
        <taxon>Pseudomonadota</taxon>
        <taxon>Alphaproteobacteria</taxon>
        <taxon>Hyphomicrobiales</taxon>
        <taxon>Rhizobiaceae</taxon>
        <taxon>Endobacterium</taxon>
    </lineage>
</organism>
<name>A0A6A8AA22_9HYPH</name>
<evidence type="ECO:0000256" key="3">
    <source>
        <dbReference type="ARBA" id="ARBA00020071"/>
    </source>
</evidence>
<dbReference type="GO" id="GO:0016810">
    <property type="term" value="F:hydrolase activity, acting on carbon-nitrogen (but not peptide) bonds"/>
    <property type="evidence" value="ECO:0007669"/>
    <property type="project" value="InterPro"/>
</dbReference>
<evidence type="ECO:0000256" key="4">
    <source>
        <dbReference type="ARBA" id="ARBA00022729"/>
    </source>
</evidence>
<dbReference type="PANTHER" id="PTHR34216:SF7">
    <property type="entry name" value="POLY-BETA-1,6-N-ACETYL-D-GLUCOSAMINE N-DEACETYLASE"/>
    <property type="match status" value="1"/>
</dbReference>
<dbReference type="EMBL" id="WIXI01000045">
    <property type="protein sequence ID" value="MQY47559.1"/>
    <property type="molecule type" value="Genomic_DNA"/>
</dbReference>
<dbReference type="Gene3D" id="3.20.20.370">
    <property type="entry name" value="Glycoside hydrolase/deacetylase"/>
    <property type="match status" value="1"/>
</dbReference>